<keyword evidence="5" id="KW-1185">Reference proteome</keyword>
<dbReference type="RefSeq" id="WP_212695126.1">
    <property type="nucleotide sequence ID" value="NZ_CP058649.1"/>
</dbReference>
<reference evidence="4" key="1">
    <citation type="submission" date="2020-07" db="EMBL/GenBank/DDBJ databases">
        <title>Vallitalea pronyensis genome.</title>
        <authorList>
            <person name="Postec A."/>
        </authorList>
    </citation>
    <scope>NUCLEOTIDE SEQUENCE</scope>
    <source>
        <strain evidence="4">FatNI3</strain>
    </source>
</reference>
<accession>A0A8J8SIB7</accession>
<dbReference type="PANTHER" id="PTHR43582">
    <property type="entry name" value="LINEARMYCIN RESISTANCE ATP-BINDING PROTEIN LNRL"/>
    <property type="match status" value="1"/>
</dbReference>
<dbReference type="PANTHER" id="PTHR43582:SF2">
    <property type="entry name" value="LINEARMYCIN RESISTANCE ATP-BINDING PROTEIN LNRL"/>
    <property type="match status" value="1"/>
</dbReference>
<dbReference type="GO" id="GO:0016887">
    <property type="term" value="F:ATP hydrolysis activity"/>
    <property type="evidence" value="ECO:0007669"/>
    <property type="project" value="InterPro"/>
</dbReference>
<evidence type="ECO:0000256" key="2">
    <source>
        <dbReference type="ARBA" id="ARBA00022840"/>
    </source>
</evidence>
<name>A0A8J8SIB7_9FIRM</name>
<dbReference type="InterPro" id="IPR017871">
    <property type="entry name" value="ABC_transporter-like_CS"/>
</dbReference>
<organism evidence="4 5">
    <name type="scientific">Vallitalea pronyensis</name>
    <dbReference type="NCBI Taxonomy" id="1348613"/>
    <lineage>
        <taxon>Bacteria</taxon>
        <taxon>Bacillati</taxon>
        <taxon>Bacillota</taxon>
        <taxon>Clostridia</taxon>
        <taxon>Lachnospirales</taxon>
        <taxon>Vallitaleaceae</taxon>
        <taxon>Vallitalea</taxon>
    </lineage>
</organism>
<evidence type="ECO:0000256" key="1">
    <source>
        <dbReference type="ARBA" id="ARBA00022741"/>
    </source>
</evidence>
<feature type="domain" description="ABC transporter" evidence="3">
    <location>
        <begin position="4"/>
        <end position="234"/>
    </location>
</feature>
<dbReference type="GO" id="GO:0005524">
    <property type="term" value="F:ATP binding"/>
    <property type="evidence" value="ECO:0007669"/>
    <property type="project" value="UniProtKB-KW"/>
</dbReference>
<dbReference type="KEGG" id="vpy:HZI73_19950"/>
<keyword evidence="1" id="KW-0547">Nucleotide-binding</keyword>
<protein>
    <submittedName>
        <fullName evidence="4">ABC transporter ATP-binding protein</fullName>
    </submittedName>
</protein>
<evidence type="ECO:0000313" key="5">
    <source>
        <dbReference type="Proteomes" id="UP000683246"/>
    </source>
</evidence>
<keyword evidence="2 4" id="KW-0067">ATP-binding</keyword>
<dbReference type="Gene3D" id="3.40.50.300">
    <property type="entry name" value="P-loop containing nucleotide triphosphate hydrolases"/>
    <property type="match status" value="1"/>
</dbReference>
<sequence>MALVTIHDLTKRYGHHIAVDNMSLDINKGDIFGLLGPNGAGKSTTLNMLCGLLKMDRGDIVIDGIHLHQNPLEAKKRLGLVPQEIALYDTLTARENIVFFGKLSGLKGHRLKERTNEALAFVGLTEKAHAFPKNFSGGMKRRLNIACALVHHPKIILMDEPTVGIDPQSRYNILQAIKRLNQMGSTIIYTSHYMEEVENLCSRIAIMDHGRIIASGTKETLKKIVSEQEKIRINCTNLNYNLLSDLKKLQGIKAVDTHDNTLEVVAENIQIILQDIFSILSQHDVRIKETQVVSPDLETVFLSLTGRTLRD</sequence>
<dbReference type="AlphaFoldDB" id="A0A8J8SIB7"/>
<dbReference type="PROSITE" id="PS50893">
    <property type="entry name" value="ABC_TRANSPORTER_2"/>
    <property type="match status" value="1"/>
</dbReference>
<dbReference type="InterPro" id="IPR027417">
    <property type="entry name" value="P-loop_NTPase"/>
</dbReference>
<dbReference type="Proteomes" id="UP000683246">
    <property type="component" value="Chromosome"/>
</dbReference>
<evidence type="ECO:0000313" key="4">
    <source>
        <dbReference type="EMBL" id="QUI24431.1"/>
    </source>
</evidence>
<proteinExistence type="predicted"/>
<gene>
    <name evidence="4" type="ORF">HZI73_19950</name>
</gene>
<dbReference type="InterPro" id="IPR003439">
    <property type="entry name" value="ABC_transporter-like_ATP-bd"/>
</dbReference>
<dbReference type="Pfam" id="PF00005">
    <property type="entry name" value="ABC_tran"/>
    <property type="match status" value="1"/>
</dbReference>
<dbReference type="PROSITE" id="PS00211">
    <property type="entry name" value="ABC_TRANSPORTER_1"/>
    <property type="match status" value="1"/>
</dbReference>
<dbReference type="EMBL" id="CP058649">
    <property type="protein sequence ID" value="QUI24431.1"/>
    <property type="molecule type" value="Genomic_DNA"/>
</dbReference>
<dbReference type="SMART" id="SM00382">
    <property type="entry name" value="AAA"/>
    <property type="match status" value="1"/>
</dbReference>
<evidence type="ECO:0000259" key="3">
    <source>
        <dbReference type="PROSITE" id="PS50893"/>
    </source>
</evidence>
<dbReference type="InterPro" id="IPR003593">
    <property type="entry name" value="AAA+_ATPase"/>
</dbReference>
<dbReference type="SUPFAM" id="SSF52540">
    <property type="entry name" value="P-loop containing nucleoside triphosphate hydrolases"/>
    <property type="match status" value="1"/>
</dbReference>